<feature type="region of interest" description="Disordered" evidence="1">
    <location>
        <begin position="73"/>
        <end position="97"/>
    </location>
</feature>
<dbReference type="EMBL" id="GL349460">
    <property type="protein sequence ID" value="KNC50260.1"/>
    <property type="molecule type" value="Genomic_DNA"/>
</dbReference>
<accession>A0A0L0DDG3</accession>
<gene>
    <name evidence="2" type="ORF">AMSG_06417</name>
</gene>
<evidence type="ECO:0000313" key="2">
    <source>
        <dbReference type="EMBL" id="KNC50260.1"/>
    </source>
</evidence>
<keyword evidence="3" id="KW-1185">Reference proteome</keyword>
<dbReference type="GeneID" id="25565578"/>
<evidence type="ECO:0000313" key="3">
    <source>
        <dbReference type="Proteomes" id="UP000054408"/>
    </source>
</evidence>
<feature type="region of interest" description="Disordered" evidence="1">
    <location>
        <begin position="1"/>
        <end position="20"/>
    </location>
</feature>
<feature type="compositionally biased region" description="Pro residues" evidence="1">
    <location>
        <begin position="78"/>
        <end position="97"/>
    </location>
</feature>
<dbReference type="Proteomes" id="UP000054408">
    <property type="component" value="Unassembled WGS sequence"/>
</dbReference>
<sequence length="175" mass="18746">MAAYWAGAGDDEAASYSSEDRHDYSVLLESGSDDEAGASGGAPGDAGRIPFRPSPGHSIDDALRALEDAGLVYQPEPNAKPPGPWAEINPPEPPPKPRYVSTYTVEGGWETRLLPESEWIPADPRKSKITAKPPPYGRHAQCVRDFLASADLPGDEPAVVMRPCPWPRPAGACCR</sequence>
<name>A0A0L0DDG3_THETB</name>
<evidence type="ECO:0000256" key="1">
    <source>
        <dbReference type="SAM" id="MobiDB-lite"/>
    </source>
</evidence>
<feature type="region of interest" description="Disordered" evidence="1">
    <location>
        <begin position="25"/>
        <end position="60"/>
    </location>
</feature>
<protein>
    <submittedName>
        <fullName evidence="2">Uncharacterized protein</fullName>
    </submittedName>
</protein>
<dbReference type="AlphaFoldDB" id="A0A0L0DDG3"/>
<organism evidence="2 3">
    <name type="scientific">Thecamonas trahens ATCC 50062</name>
    <dbReference type="NCBI Taxonomy" id="461836"/>
    <lineage>
        <taxon>Eukaryota</taxon>
        <taxon>Apusozoa</taxon>
        <taxon>Apusomonadida</taxon>
        <taxon>Apusomonadidae</taxon>
        <taxon>Thecamonas</taxon>
    </lineage>
</organism>
<reference evidence="2 3" key="1">
    <citation type="submission" date="2010-05" db="EMBL/GenBank/DDBJ databases">
        <title>The Genome Sequence of Thecamonas trahens ATCC 50062.</title>
        <authorList>
            <consortium name="The Broad Institute Genome Sequencing Platform"/>
            <person name="Russ C."/>
            <person name="Cuomo C."/>
            <person name="Shea T."/>
            <person name="Young S.K."/>
            <person name="Zeng Q."/>
            <person name="Koehrsen M."/>
            <person name="Haas B."/>
            <person name="Borodovsky M."/>
            <person name="Guigo R."/>
            <person name="Alvarado L."/>
            <person name="Berlin A."/>
            <person name="Bochicchio J."/>
            <person name="Borenstein D."/>
            <person name="Chapman S."/>
            <person name="Chen Z."/>
            <person name="Freedman E."/>
            <person name="Gellesch M."/>
            <person name="Goldberg J."/>
            <person name="Griggs A."/>
            <person name="Gujja S."/>
            <person name="Heilman E."/>
            <person name="Heiman D."/>
            <person name="Hepburn T."/>
            <person name="Howarth C."/>
            <person name="Jen D."/>
            <person name="Larson L."/>
            <person name="Mehta T."/>
            <person name="Park D."/>
            <person name="Pearson M."/>
            <person name="Roberts A."/>
            <person name="Saif S."/>
            <person name="Shenoy N."/>
            <person name="Sisk P."/>
            <person name="Stolte C."/>
            <person name="Sykes S."/>
            <person name="Thomson T."/>
            <person name="Walk T."/>
            <person name="White J."/>
            <person name="Yandava C."/>
            <person name="Burger G."/>
            <person name="Gray M.W."/>
            <person name="Holland P.W.H."/>
            <person name="King N."/>
            <person name="Lang F.B.F."/>
            <person name="Roger A.J."/>
            <person name="Ruiz-Trillo I."/>
            <person name="Lander E."/>
            <person name="Nusbaum C."/>
        </authorList>
    </citation>
    <scope>NUCLEOTIDE SEQUENCE [LARGE SCALE GENOMIC DNA]</scope>
    <source>
        <strain evidence="2 3">ATCC 50062</strain>
    </source>
</reference>
<dbReference type="RefSeq" id="XP_013757089.1">
    <property type="nucleotide sequence ID" value="XM_013901635.1"/>
</dbReference>
<proteinExistence type="predicted"/>